<dbReference type="InterPro" id="IPR023804">
    <property type="entry name" value="DUF3792_TM"/>
</dbReference>
<evidence type="ECO:0000313" key="2">
    <source>
        <dbReference type="EMBL" id="RCX13828.1"/>
    </source>
</evidence>
<keyword evidence="1" id="KW-0472">Membrane</keyword>
<reference evidence="2 3" key="1">
    <citation type="submission" date="2018-07" db="EMBL/GenBank/DDBJ databases">
        <title>Genomic Encyclopedia of Type Strains, Phase IV (KMG-IV): sequencing the most valuable type-strain genomes for metagenomic binning, comparative biology and taxonomic classification.</title>
        <authorList>
            <person name="Goeker M."/>
        </authorList>
    </citation>
    <scope>NUCLEOTIDE SEQUENCE [LARGE SCALE GENOMIC DNA]</scope>
    <source>
        <strain evidence="2 3">DSM 27016</strain>
    </source>
</reference>
<feature type="transmembrane region" description="Helical" evidence="1">
    <location>
        <begin position="85"/>
        <end position="107"/>
    </location>
</feature>
<sequence>MEKQSNQGIPDAVKKHICFASIGKGIIISYAVTIPVFLIFSFILSHTDFPEKYISSAVIIGTMISVFTAGFIATRNVSSRGWLNGSAVGLIYVLVLYLAGSAAFGSFKIDRNVIYMTIICVLTSSIGGIICINLKRNSGARHKRTRK</sequence>
<feature type="transmembrane region" description="Helical" evidence="1">
    <location>
        <begin position="53"/>
        <end position="73"/>
    </location>
</feature>
<comment type="caution">
    <text evidence="2">The sequence shown here is derived from an EMBL/GenBank/DDBJ whole genome shotgun (WGS) entry which is preliminary data.</text>
</comment>
<dbReference type="Proteomes" id="UP000253034">
    <property type="component" value="Unassembled WGS sequence"/>
</dbReference>
<gene>
    <name evidence="2" type="ORF">DFR58_11662</name>
</gene>
<keyword evidence="3" id="KW-1185">Reference proteome</keyword>
<keyword evidence="1" id="KW-1133">Transmembrane helix</keyword>
<dbReference type="NCBIfam" id="TIGR04086">
    <property type="entry name" value="TIGR04086_membr"/>
    <property type="match status" value="1"/>
</dbReference>
<organism evidence="2 3">
    <name type="scientific">Anaerobacterium chartisolvens</name>
    <dbReference type="NCBI Taxonomy" id="1297424"/>
    <lineage>
        <taxon>Bacteria</taxon>
        <taxon>Bacillati</taxon>
        <taxon>Bacillota</taxon>
        <taxon>Clostridia</taxon>
        <taxon>Eubacteriales</taxon>
        <taxon>Oscillospiraceae</taxon>
        <taxon>Anaerobacterium</taxon>
    </lineage>
</organism>
<evidence type="ECO:0000256" key="1">
    <source>
        <dbReference type="SAM" id="Phobius"/>
    </source>
</evidence>
<proteinExistence type="predicted"/>
<keyword evidence="1" id="KW-0812">Transmembrane</keyword>
<accession>A0A369AZR5</accession>
<feature type="transmembrane region" description="Helical" evidence="1">
    <location>
        <begin position="113"/>
        <end position="134"/>
    </location>
</feature>
<dbReference type="RefSeq" id="WP_114298465.1">
    <property type="nucleotide sequence ID" value="NZ_QPJT01000016.1"/>
</dbReference>
<dbReference type="EMBL" id="QPJT01000016">
    <property type="protein sequence ID" value="RCX13828.1"/>
    <property type="molecule type" value="Genomic_DNA"/>
</dbReference>
<evidence type="ECO:0000313" key="3">
    <source>
        <dbReference type="Proteomes" id="UP000253034"/>
    </source>
</evidence>
<dbReference type="AlphaFoldDB" id="A0A369AZR5"/>
<dbReference type="OrthoDB" id="2086722at2"/>
<name>A0A369AZR5_9FIRM</name>
<protein>
    <submittedName>
        <fullName evidence="2">Putative membrane protein (TIGR04086 family)</fullName>
    </submittedName>
</protein>
<dbReference type="Pfam" id="PF12670">
    <property type="entry name" value="DUF3792"/>
    <property type="match status" value="1"/>
</dbReference>
<feature type="transmembrane region" description="Helical" evidence="1">
    <location>
        <begin position="25"/>
        <end position="47"/>
    </location>
</feature>